<dbReference type="AlphaFoldDB" id="A0AAD2ACD6"/>
<evidence type="ECO:0000313" key="3">
    <source>
        <dbReference type="Proteomes" id="UP000834106"/>
    </source>
</evidence>
<accession>A0AAD2ACD6</accession>
<dbReference type="Proteomes" id="UP000834106">
    <property type="component" value="Chromosome 21"/>
</dbReference>
<feature type="transmembrane region" description="Helical" evidence="1">
    <location>
        <begin position="246"/>
        <end position="272"/>
    </location>
</feature>
<evidence type="ECO:0000313" key="2">
    <source>
        <dbReference type="EMBL" id="CAI9785163.1"/>
    </source>
</evidence>
<feature type="transmembrane region" description="Helical" evidence="1">
    <location>
        <begin position="143"/>
        <end position="165"/>
    </location>
</feature>
<protein>
    <recommendedName>
        <fullName evidence="4">Transmembrane protein</fullName>
    </recommendedName>
</protein>
<dbReference type="EMBL" id="OU503056">
    <property type="protein sequence ID" value="CAI9785163.1"/>
    <property type="molecule type" value="Genomic_DNA"/>
</dbReference>
<keyword evidence="3" id="KW-1185">Reference proteome</keyword>
<keyword evidence="1" id="KW-0812">Transmembrane</keyword>
<proteinExistence type="predicted"/>
<evidence type="ECO:0008006" key="4">
    <source>
        <dbReference type="Google" id="ProtNLM"/>
    </source>
</evidence>
<keyword evidence="1" id="KW-0472">Membrane</keyword>
<organism evidence="2 3">
    <name type="scientific">Fraxinus pennsylvanica</name>
    <dbReference type="NCBI Taxonomy" id="56036"/>
    <lineage>
        <taxon>Eukaryota</taxon>
        <taxon>Viridiplantae</taxon>
        <taxon>Streptophyta</taxon>
        <taxon>Embryophyta</taxon>
        <taxon>Tracheophyta</taxon>
        <taxon>Spermatophyta</taxon>
        <taxon>Magnoliopsida</taxon>
        <taxon>eudicotyledons</taxon>
        <taxon>Gunneridae</taxon>
        <taxon>Pentapetalae</taxon>
        <taxon>asterids</taxon>
        <taxon>lamiids</taxon>
        <taxon>Lamiales</taxon>
        <taxon>Oleaceae</taxon>
        <taxon>Oleeae</taxon>
        <taxon>Fraxinus</taxon>
    </lineage>
</organism>
<gene>
    <name evidence="2" type="ORF">FPE_LOCUS32593</name>
</gene>
<sequence>MEHQLVSCLFRQHRLEGNRTRMMHPPTSSMLKFRHYSFNSLCRKFVFLHVVKLGTETMFCPLSRWPVKVVEWSGFGTQVGQRLRRSRAFRCEVLLDLSRVWAPWISSDLLHLVKYWAAPILGGGMRSREIFSQLDTSLVSFPAGFWGVLVPILAWLCCSPVLSPVSLVLLSPFGEVRDESWCRDLLALCAAPVLPICFITGHGFGLQFGQCRWPRFWLRVSCVLAVGDMFGVRASIVSWFRPDLASIALLSCLLPIEVVACAWVVGFGVSFCL</sequence>
<keyword evidence="1" id="KW-1133">Transmembrane helix</keyword>
<feature type="transmembrane region" description="Helical" evidence="1">
    <location>
        <begin position="216"/>
        <end position="240"/>
    </location>
</feature>
<feature type="transmembrane region" description="Helical" evidence="1">
    <location>
        <begin position="185"/>
        <end position="204"/>
    </location>
</feature>
<reference evidence="2" key="1">
    <citation type="submission" date="2023-05" db="EMBL/GenBank/DDBJ databases">
        <authorList>
            <person name="Huff M."/>
        </authorList>
    </citation>
    <scope>NUCLEOTIDE SEQUENCE</scope>
</reference>
<evidence type="ECO:0000256" key="1">
    <source>
        <dbReference type="SAM" id="Phobius"/>
    </source>
</evidence>
<name>A0AAD2ACD6_9LAMI</name>